<protein>
    <submittedName>
        <fullName evidence="2">Uncharacterized protein</fullName>
    </submittedName>
</protein>
<feature type="compositionally biased region" description="Polar residues" evidence="1">
    <location>
        <begin position="38"/>
        <end position="52"/>
    </location>
</feature>
<dbReference type="RefSeq" id="XP_031000183.1">
    <property type="nucleotide sequence ID" value="XM_031134410.1"/>
</dbReference>
<evidence type="ECO:0000313" key="2">
    <source>
        <dbReference type="EMBL" id="TPX18472.1"/>
    </source>
</evidence>
<evidence type="ECO:0000313" key="3">
    <source>
        <dbReference type="Proteomes" id="UP000319257"/>
    </source>
</evidence>
<feature type="compositionally biased region" description="Low complexity" evidence="1">
    <location>
        <begin position="60"/>
        <end position="82"/>
    </location>
</feature>
<gene>
    <name evidence="2" type="ORF">E0L32_011657</name>
</gene>
<feature type="region of interest" description="Disordered" evidence="1">
    <location>
        <begin position="439"/>
        <end position="483"/>
    </location>
</feature>
<dbReference type="EMBL" id="SKBQ01000112">
    <property type="protein sequence ID" value="TPX18472.1"/>
    <property type="molecule type" value="Genomic_DNA"/>
</dbReference>
<dbReference type="Proteomes" id="UP000319257">
    <property type="component" value="Unassembled WGS sequence"/>
</dbReference>
<accession>A0A507B816</accession>
<dbReference type="InParanoid" id="A0A507B816"/>
<dbReference type="AlphaFoldDB" id="A0A507B816"/>
<keyword evidence="3" id="KW-1185">Reference proteome</keyword>
<dbReference type="GeneID" id="41979104"/>
<feature type="compositionally biased region" description="Low complexity" evidence="1">
    <location>
        <begin position="444"/>
        <end position="471"/>
    </location>
</feature>
<comment type="caution">
    <text evidence="2">The sequence shown here is derived from an EMBL/GenBank/DDBJ whole genome shotgun (WGS) entry which is preliminary data.</text>
</comment>
<feature type="region of interest" description="Disordered" evidence="1">
    <location>
        <begin position="567"/>
        <end position="594"/>
    </location>
</feature>
<feature type="region of interest" description="Disordered" evidence="1">
    <location>
        <begin position="231"/>
        <end position="255"/>
    </location>
</feature>
<dbReference type="STRING" id="1093900.A0A507B816"/>
<name>A0A507B816_9PEZI</name>
<dbReference type="PANTHER" id="PTHR38702:SF1">
    <property type="entry name" value="CALPONIN-HOMOLOGY (CH) DOMAIN-CONTAINING PROTEIN"/>
    <property type="match status" value="1"/>
</dbReference>
<feature type="compositionally biased region" description="Basic and acidic residues" evidence="1">
    <location>
        <begin position="246"/>
        <end position="255"/>
    </location>
</feature>
<feature type="compositionally biased region" description="Polar residues" evidence="1">
    <location>
        <begin position="292"/>
        <end position="301"/>
    </location>
</feature>
<organism evidence="2 3">
    <name type="scientific">Thyridium curvatum</name>
    <dbReference type="NCBI Taxonomy" id="1093900"/>
    <lineage>
        <taxon>Eukaryota</taxon>
        <taxon>Fungi</taxon>
        <taxon>Dikarya</taxon>
        <taxon>Ascomycota</taxon>
        <taxon>Pezizomycotina</taxon>
        <taxon>Sordariomycetes</taxon>
        <taxon>Sordariomycetidae</taxon>
        <taxon>Thyridiales</taxon>
        <taxon>Thyridiaceae</taxon>
        <taxon>Thyridium</taxon>
    </lineage>
</organism>
<dbReference type="PANTHER" id="PTHR38702">
    <property type="entry name" value="CALPONIN-HOMOLOGY (CH) DOMAIN-CONTAINING PROTEIN"/>
    <property type="match status" value="1"/>
</dbReference>
<sequence length="630" mass="68017">MATSHDDAPLGLRASSPGPDVVPTPAIGASGDMARCLSTASSMSHGSATTDASHARESLGSDSSGFSRHSSASFAAAGSSATSRRDPSHRLSAMSTMSTMSVDRPVKRRGYMRPQPTDFAASARSRESVLSLGSIAHLQYYFARTGLLDGKGGQLARKRQQKAQTLDLSQLDTSSFLGAKSMGSDVDSSYASMGSSPDLVAHGFGGSNGLVESPIQEEQPDDEWYVDDFEEPDPNMLPPTASTYNYREKPLPKPPSIEELKADLRSALDAASKAVESTKHAATPPDSPVTPAIQTTDGQNNKPLGTTWYEVQGMHILDVMTLAIRAAKMYYTSHEHPDRLDAIKPEKEVRAELLSVMDVLKRMATRLFGGGMRPDEVRTMESWIAGLYDMLRREEELEAAEKAERASWTWLHDDQWPAGTGRDHEREYAFILSMFAEEGPAPAPSTTTSTTSTGGATTTAAAASAAATPAADELPPPWTPLDRDRYAGPTPFLRYMQSGVRLVQLHNAAVRKSRRRFGAIPSYHTDTQKPYRCAENLRYWVKAAELRWEVLLRVDALGVGTLAAAAEEGRRASSRSSPAPAAGGSHDDNDPATAAAAAATAHAALYAEFEDAILKWCRRVREEIAGDVRD</sequence>
<feature type="region of interest" description="Disordered" evidence="1">
    <location>
        <begin position="271"/>
        <end position="301"/>
    </location>
</feature>
<evidence type="ECO:0000256" key="1">
    <source>
        <dbReference type="SAM" id="MobiDB-lite"/>
    </source>
</evidence>
<feature type="region of interest" description="Disordered" evidence="1">
    <location>
        <begin position="1"/>
        <end position="100"/>
    </location>
</feature>
<reference evidence="2 3" key="1">
    <citation type="submission" date="2019-06" db="EMBL/GenBank/DDBJ databases">
        <title>Draft genome sequence of the filamentous fungus Phialemoniopsis curvata isolated from diesel fuel.</title>
        <authorList>
            <person name="Varaljay V.A."/>
            <person name="Lyon W.J."/>
            <person name="Crouch A.L."/>
            <person name="Drake C.E."/>
            <person name="Hollomon J.M."/>
            <person name="Nadeau L.J."/>
            <person name="Nunn H.S."/>
            <person name="Stevenson B.S."/>
            <person name="Bojanowski C.L."/>
            <person name="Crookes-Goodson W.J."/>
        </authorList>
    </citation>
    <scope>NUCLEOTIDE SEQUENCE [LARGE SCALE GENOMIC DNA]</scope>
    <source>
        <strain evidence="2 3">D216</strain>
    </source>
</reference>
<dbReference type="OrthoDB" id="2534759at2759"/>
<proteinExistence type="predicted"/>
<feature type="compositionally biased region" description="Low complexity" evidence="1">
    <location>
        <begin position="574"/>
        <end position="584"/>
    </location>
</feature>